<dbReference type="InterPro" id="IPR014044">
    <property type="entry name" value="CAP_dom"/>
</dbReference>
<evidence type="ECO:0000259" key="1">
    <source>
        <dbReference type="Pfam" id="PF00188"/>
    </source>
</evidence>
<protein>
    <recommendedName>
        <fullName evidence="1">SCP domain-containing protein</fullName>
    </recommendedName>
</protein>
<sequence>MRLLKLLILILALLFLMYQLFLLLLTPPEFLSKPGKVEQAPKEVVAPPHKALPSERIAENALRYINQIRHQLGLNPLQSNEKLGEAALNHSRYCVVNNIQQHVQTPNLAEFTGKTPSDRAYAVGYPAGVNEVISFNRDSAKPFVDDLMSAIYHRLGLLDMTIDQIGTGVYRVDGKKPGANSVSSAFTAETSNLKLAELCQNPIDPRPGELAYKGICRGNVMIPKQSFDRARYTIAHQNPKWIIWPQDGSTVPPVFYEEMPDPLPECDASGYPVHIQINPIYWGRIEFVKGSFKLYRVEGQQKTPVEIERTMTNLNDPNHESRGKKPEWYALFPKLRLDWNAEYLAEVQTREAGQITTHHWRFYTPKLSHLTRFRSSQGNHTPLPIKVGEIHHIYFEPHACKAPRESQLKTRTPRYTQIKTRFIDGQTLQIQVIKARKGDKIVLDYVPTHTRITFQVN</sequence>
<dbReference type="Proteomes" id="UP000027341">
    <property type="component" value="Unassembled WGS sequence"/>
</dbReference>
<keyword evidence="3" id="KW-1185">Reference proteome</keyword>
<dbReference type="RefSeq" id="WP_035629017.1">
    <property type="nucleotide sequence ID" value="NZ_AP020335.1"/>
</dbReference>
<proteinExistence type="predicted"/>
<gene>
    <name evidence="2" type="ORF">EI16_07925</name>
</gene>
<dbReference type="PANTHER" id="PTHR31157:SF1">
    <property type="entry name" value="SCP DOMAIN-CONTAINING PROTEIN"/>
    <property type="match status" value="1"/>
</dbReference>
<name>A0A067A1K6_HYDMR</name>
<dbReference type="InterPro" id="IPR035940">
    <property type="entry name" value="CAP_sf"/>
</dbReference>
<evidence type="ECO:0000313" key="3">
    <source>
        <dbReference type="Proteomes" id="UP000027341"/>
    </source>
</evidence>
<dbReference type="PANTHER" id="PTHR31157">
    <property type="entry name" value="SCP DOMAIN-CONTAINING PROTEIN"/>
    <property type="match status" value="1"/>
</dbReference>
<dbReference type="EMBL" id="JMIU01000001">
    <property type="protein sequence ID" value="KDN96205.1"/>
    <property type="molecule type" value="Genomic_DNA"/>
</dbReference>
<dbReference type="SUPFAM" id="SSF55797">
    <property type="entry name" value="PR-1-like"/>
    <property type="match status" value="1"/>
</dbReference>
<comment type="caution">
    <text evidence="2">The sequence shown here is derived from an EMBL/GenBank/DDBJ whole genome shotgun (WGS) entry which is preliminary data.</text>
</comment>
<dbReference type="Pfam" id="PF00188">
    <property type="entry name" value="CAP"/>
    <property type="match status" value="1"/>
</dbReference>
<accession>A0A067A1K6</accession>
<evidence type="ECO:0000313" key="2">
    <source>
        <dbReference type="EMBL" id="KDN96205.1"/>
    </source>
</evidence>
<dbReference type="AlphaFoldDB" id="A0A067A1K6"/>
<organism evidence="2 3">
    <name type="scientific">Hydrogenovibrio marinus</name>
    <dbReference type="NCBI Taxonomy" id="28885"/>
    <lineage>
        <taxon>Bacteria</taxon>
        <taxon>Pseudomonadati</taxon>
        <taxon>Pseudomonadota</taxon>
        <taxon>Gammaproteobacteria</taxon>
        <taxon>Thiotrichales</taxon>
        <taxon>Piscirickettsiaceae</taxon>
        <taxon>Hydrogenovibrio</taxon>
    </lineage>
</organism>
<reference evidence="2 3" key="1">
    <citation type="submission" date="2014-04" db="EMBL/GenBank/DDBJ databases">
        <title>Draft genome sequence of Hydrogenovibrio marinus MH-110, a model organism for aerobic H2 metabolism.</title>
        <authorList>
            <person name="Cha H.J."/>
            <person name="Jo B.H."/>
            <person name="Hwang B.H."/>
        </authorList>
    </citation>
    <scope>NUCLEOTIDE SEQUENCE [LARGE SCALE GENOMIC DNA]</scope>
    <source>
        <strain evidence="2 3">MH-110</strain>
    </source>
</reference>
<dbReference type="STRING" id="28885.EI16_07925"/>
<feature type="domain" description="SCP" evidence="1">
    <location>
        <begin position="62"/>
        <end position="173"/>
    </location>
</feature>
<dbReference type="CDD" id="cd05379">
    <property type="entry name" value="CAP_bacterial"/>
    <property type="match status" value="1"/>
</dbReference>
<dbReference type="Gene3D" id="3.40.33.10">
    <property type="entry name" value="CAP"/>
    <property type="match status" value="1"/>
</dbReference>